<dbReference type="InterPro" id="IPR021884">
    <property type="entry name" value="Ice-bd_prot"/>
</dbReference>
<comment type="caution">
    <text evidence="3">The sequence shown here is derived from an EMBL/GenBank/DDBJ whole genome shotgun (WGS) entry which is preliminary data.</text>
</comment>
<evidence type="ECO:0000256" key="2">
    <source>
        <dbReference type="ARBA" id="ARBA00022729"/>
    </source>
</evidence>
<dbReference type="PANTHER" id="PTHR48060">
    <property type="entry name" value="DNA DAMAGE-REPAIR/TOLERATION PROTEIN DRT100"/>
    <property type="match status" value="1"/>
</dbReference>
<name>A0ABP1GWQ6_9EUKA</name>
<dbReference type="InterPro" id="IPR053211">
    <property type="entry name" value="DNA_repair-toleration"/>
</dbReference>
<proteinExistence type="inferred from homology"/>
<dbReference type="InterPro" id="IPR032675">
    <property type="entry name" value="LRR_dom_sf"/>
</dbReference>
<keyword evidence="2" id="KW-0732">Signal</keyword>
<protein>
    <submittedName>
        <fullName evidence="3">Cyst_wall protein</fullName>
    </submittedName>
</protein>
<evidence type="ECO:0000313" key="4">
    <source>
        <dbReference type="Proteomes" id="UP001642409"/>
    </source>
</evidence>
<evidence type="ECO:0000256" key="1">
    <source>
        <dbReference type="ARBA" id="ARBA00005445"/>
    </source>
</evidence>
<dbReference type="Pfam" id="PF11999">
    <property type="entry name" value="Ice_binding"/>
    <property type="match status" value="1"/>
</dbReference>
<evidence type="ECO:0000313" key="3">
    <source>
        <dbReference type="EMBL" id="CAL5981001.1"/>
    </source>
</evidence>
<dbReference type="Proteomes" id="UP001642409">
    <property type="component" value="Unassembled WGS sequence"/>
</dbReference>
<keyword evidence="4" id="KW-1185">Reference proteome</keyword>
<dbReference type="SUPFAM" id="SSF52058">
    <property type="entry name" value="L domain-like"/>
    <property type="match status" value="1"/>
</dbReference>
<comment type="similarity">
    <text evidence="1">Belongs to the ice-binding protein family.</text>
</comment>
<gene>
    <name evidence="3" type="ORF">HINF_LOCUS6437</name>
</gene>
<dbReference type="EMBL" id="CAXDID020000013">
    <property type="protein sequence ID" value="CAL5981001.1"/>
    <property type="molecule type" value="Genomic_DNA"/>
</dbReference>
<reference evidence="3 4" key="1">
    <citation type="submission" date="2024-07" db="EMBL/GenBank/DDBJ databases">
        <authorList>
            <person name="Akdeniz Z."/>
        </authorList>
    </citation>
    <scope>NUCLEOTIDE SEQUENCE [LARGE SCALE GENOMIC DNA]</scope>
</reference>
<accession>A0ABP1GWQ6</accession>
<sequence length="341" mass="36830">MMMLIQIQSRLVYIEPQCIGLSQLDILLSIYHQQNGTQWINATNWGNTNISICMWAGVTCVNNIVLELDMEGFGLVGQLAEQVFCLTSLQKLNIRQNQMNSSISTGLCQLFNLIMLDAQQAGLVGSIPQCICNMTNVQSLQFSLNQLSGVIPQCNSMNYTQNLVNFSASCNNLTGDIPESFDSLQNLVYVDVKCNSQLNCSTHHTQPINLGTAEKYSILAETAITTTGSTVISGDMGISPNGASSITGFQLSLDVSGKVSSAPNVNGNIYASDYTPTTPGDLTIAINDMETAYTIASQSIPSATELGGGSIGGINFVPGVYIQMVISSQYCNRYYIIRIQC</sequence>
<dbReference type="PANTHER" id="PTHR48060:SF21">
    <property type="entry name" value="L DOMAIN-LIKE PROTEIN"/>
    <property type="match status" value="1"/>
</dbReference>
<organism evidence="3 4">
    <name type="scientific">Hexamita inflata</name>
    <dbReference type="NCBI Taxonomy" id="28002"/>
    <lineage>
        <taxon>Eukaryota</taxon>
        <taxon>Metamonada</taxon>
        <taxon>Diplomonadida</taxon>
        <taxon>Hexamitidae</taxon>
        <taxon>Hexamitinae</taxon>
        <taxon>Hexamita</taxon>
    </lineage>
</organism>
<dbReference type="Gene3D" id="3.80.10.10">
    <property type="entry name" value="Ribonuclease Inhibitor"/>
    <property type="match status" value="2"/>
</dbReference>